<accession>G4TUD8</accession>
<dbReference type="Pfam" id="PF00226">
    <property type="entry name" value="DnaJ"/>
    <property type="match status" value="1"/>
</dbReference>
<dbReference type="SUPFAM" id="SSF46565">
    <property type="entry name" value="Chaperone J-domain"/>
    <property type="match status" value="1"/>
</dbReference>
<evidence type="ECO:0000313" key="4">
    <source>
        <dbReference type="Proteomes" id="UP000007148"/>
    </source>
</evidence>
<dbReference type="InterPro" id="IPR026894">
    <property type="entry name" value="DnaJ_X"/>
</dbReference>
<dbReference type="InterPro" id="IPR018253">
    <property type="entry name" value="DnaJ_domain_CS"/>
</dbReference>
<dbReference type="Pfam" id="PF14308">
    <property type="entry name" value="DnaJ-X"/>
    <property type="match status" value="1"/>
</dbReference>
<dbReference type="Gene3D" id="1.10.287.110">
    <property type="entry name" value="DnaJ domain"/>
    <property type="match status" value="1"/>
</dbReference>
<proteinExistence type="predicted"/>
<dbReference type="GO" id="GO:0016558">
    <property type="term" value="P:protein import into peroxisome matrix"/>
    <property type="evidence" value="ECO:0007669"/>
    <property type="project" value="TreeGrafter"/>
</dbReference>
<dbReference type="SMART" id="SM00271">
    <property type="entry name" value="DnaJ"/>
    <property type="match status" value="1"/>
</dbReference>
<feature type="region of interest" description="Disordered" evidence="1">
    <location>
        <begin position="119"/>
        <end position="259"/>
    </location>
</feature>
<dbReference type="OMA" id="ANDKPND"/>
<dbReference type="PRINTS" id="PR00625">
    <property type="entry name" value="JDOMAIN"/>
</dbReference>
<dbReference type="eggNOG" id="KOG0691">
    <property type="taxonomic scope" value="Eukaryota"/>
</dbReference>
<dbReference type="OrthoDB" id="552049at2759"/>
<comment type="caution">
    <text evidence="3">The sequence shown here is derived from an EMBL/GenBank/DDBJ whole genome shotgun (WGS) entry which is preliminary data.</text>
</comment>
<dbReference type="InParanoid" id="G4TUD8"/>
<sequence length="324" mass="35485">MAPVDTQYYDLLGVAPDATDADLKKAYRKQAIKYHPDKNPSADAEEKFKEIAKAYQVLSDPNLRAVYDKHGIQESVGGMSGPEDPSAFFAAVFGGDRFYDYIGEISLMKEMSSVTEVMMTEEEKQEMEKEWKASTSQPGVSTHAASAATPSSPTTSGPAATPGIAHPEQKPATTQPEGEPKEGHPAPQTEETQPKTEHEPKSTEGATTTDSEAKPQIPDTHVSATSPPPTPGGSIPKDTGKKRPKLTPEQKQKIDAIGEERDKAMQKRIDELTEKLKERLRPYVESKHPGAPNDPECKAWEDKLRHEAEDLKLESFGIEASYLT</sequence>
<dbReference type="STRING" id="1109443.G4TUD8"/>
<evidence type="ECO:0000256" key="1">
    <source>
        <dbReference type="SAM" id="MobiDB-lite"/>
    </source>
</evidence>
<dbReference type="PANTHER" id="PTHR45006">
    <property type="entry name" value="DNAJ-LIKE PROTEIN 1"/>
    <property type="match status" value="1"/>
</dbReference>
<dbReference type="Proteomes" id="UP000007148">
    <property type="component" value="Unassembled WGS sequence"/>
</dbReference>
<feature type="compositionally biased region" description="Basic and acidic residues" evidence="1">
    <location>
        <begin position="238"/>
        <end position="259"/>
    </location>
</feature>
<gene>
    <name evidence="3" type="ORF">PIIN_08901</name>
</gene>
<dbReference type="AlphaFoldDB" id="G4TUD8"/>
<dbReference type="InterPro" id="IPR036869">
    <property type="entry name" value="J_dom_sf"/>
</dbReference>
<dbReference type="GO" id="GO:0005829">
    <property type="term" value="C:cytosol"/>
    <property type="evidence" value="ECO:0007669"/>
    <property type="project" value="TreeGrafter"/>
</dbReference>
<feature type="domain" description="J" evidence="2">
    <location>
        <begin position="7"/>
        <end position="71"/>
    </location>
</feature>
<dbReference type="PANTHER" id="PTHR45006:SF1">
    <property type="entry name" value="DNAJ-LIKE PROTEIN 1"/>
    <property type="match status" value="1"/>
</dbReference>
<dbReference type="InterPro" id="IPR052814">
    <property type="entry name" value="Peroxisomal_DnaJ"/>
</dbReference>
<feature type="compositionally biased region" description="Basic and acidic residues" evidence="1">
    <location>
        <begin position="192"/>
        <end position="202"/>
    </location>
</feature>
<protein>
    <submittedName>
        <fullName evidence="3">Related to DnaJ-like protein</fullName>
    </submittedName>
</protein>
<reference evidence="3 4" key="1">
    <citation type="journal article" date="2011" name="PLoS Pathog.">
        <title>Endophytic Life Strategies Decoded by Genome and Transcriptome Analyses of the Mutualistic Root Symbiont Piriformospora indica.</title>
        <authorList>
            <person name="Zuccaro A."/>
            <person name="Lahrmann U."/>
            <person name="Guldener U."/>
            <person name="Langen G."/>
            <person name="Pfiffi S."/>
            <person name="Biedenkopf D."/>
            <person name="Wong P."/>
            <person name="Samans B."/>
            <person name="Grimm C."/>
            <person name="Basiewicz M."/>
            <person name="Murat C."/>
            <person name="Martin F."/>
            <person name="Kogel K.H."/>
        </authorList>
    </citation>
    <scope>NUCLEOTIDE SEQUENCE [LARGE SCALE GENOMIC DNA]</scope>
    <source>
        <strain evidence="3 4">DSM 11827</strain>
    </source>
</reference>
<dbReference type="InterPro" id="IPR001623">
    <property type="entry name" value="DnaJ_domain"/>
</dbReference>
<dbReference type="PROSITE" id="PS00636">
    <property type="entry name" value="DNAJ_1"/>
    <property type="match status" value="1"/>
</dbReference>
<organism evidence="3 4">
    <name type="scientific">Serendipita indica (strain DSM 11827)</name>
    <name type="common">Root endophyte fungus</name>
    <name type="synonym">Piriformospora indica</name>
    <dbReference type="NCBI Taxonomy" id="1109443"/>
    <lineage>
        <taxon>Eukaryota</taxon>
        <taxon>Fungi</taxon>
        <taxon>Dikarya</taxon>
        <taxon>Basidiomycota</taxon>
        <taxon>Agaricomycotina</taxon>
        <taxon>Agaricomycetes</taxon>
        <taxon>Sebacinales</taxon>
        <taxon>Serendipitaceae</taxon>
        <taxon>Serendipita</taxon>
    </lineage>
</organism>
<dbReference type="EMBL" id="CAFZ01000374">
    <property type="protein sequence ID" value="CCA74931.1"/>
    <property type="molecule type" value="Genomic_DNA"/>
</dbReference>
<dbReference type="HOGENOM" id="CLU_025145_3_1_1"/>
<feature type="compositionally biased region" description="Low complexity" evidence="1">
    <location>
        <begin position="144"/>
        <end position="163"/>
    </location>
</feature>
<evidence type="ECO:0000259" key="2">
    <source>
        <dbReference type="PROSITE" id="PS50076"/>
    </source>
</evidence>
<name>G4TUD8_SERID</name>
<dbReference type="CDD" id="cd06257">
    <property type="entry name" value="DnaJ"/>
    <property type="match status" value="1"/>
</dbReference>
<dbReference type="PROSITE" id="PS50076">
    <property type="entry name" value="DNAJ_2"/>
    <property type="match status" value="1"/>
</dbReference>
<evidence type="ECO:0000313" key="3">
    <source>
        <dbReference type="EMBL" id="CCA74931.1"/>
    </source>
</evidence>
<keyword evidence="4" id="KW-1185">Reference proteome</keyword>